<dbReference type="OMA" id="TIHHFPH"/>
<dbReference type="Gene3D" id="1.10.10.60">
    <property type="entry name" value="Homeodomain-like"/>
    <property type="match status" value="1"/>
</dbReference>
<name>A0A087TCS0_STEMI</name>
<comment type="subcellular location">
    <subcellularLocation>
        <location evidence="1 5 6">Nucleus</location>
    </subcellularLocation>
</comment>
<evidence type="ECO:0000256" key="2">
    <source>
        <dbReference type="ARBA" id="ARBA00023125"/>
    </source>
</evidence>
<accession>A0A087TCS0</accession>
<dbReference type="CDD" id="cd00086">
    <property type="entry name" value="homeodomain"/>
    <property type="match status" value="1"/>
</dbReference>
<protein>
    <submittedName>
        <fullName evidence="9">Homeobox protein Nkx-2.3</fullName>
    </submittedName>
</protein>
<evidence type="ECO:0000256" key="3">
    <source>
        <dbReference type="ARBA" id="ARBA00023155"/>
    </source>
</evidence>
<gene>
    <name evidence="9" type="ORF">X975_04593</name>
</gene>
<keyword evidence="4 5" id="KW-0539">Nucleus</keyword>
<sequence>MLANCSTASRSNTPFSVKDILNLPEDPYFFSNPSIDKMLLEAINMNCNNNLHFQQEPPKWDTEASISTEPFETIPYAQNSEYKTSHVVQTSSISPCVSTNSTACDINNPLCYNSSSFAMSPVQPQNKTGNCSKILSESFQNPNLWPACKDRCDATDGNSASPTDSNVSVQSLKSDGQTEDVNSKTTEKRSSFPRGSRSKRRPRVLFSQDQVAELERRFQYQRYLSAPERDEFAASLNLTSTQVKIWFQNRRYKSKRMRLEKETVDPTLYGPRRGMLSLPINDSSFNSADVQQYSPSFPYNLSTSPTSSTMVSGTVHHFPHVRCEVKDRLLSPFNSTEVIQTYHP</sequence>
<dbReference type="InterPro" id="IPR050394">
    <property type="entry name" value="Homeobox_NK-like"/>
</dbReference>
<evidence type="ECO:0000256" key="1">
    <source>
        <dbReference type="ARBA" id="ARBA00004123"/>
    </source>
</evidence>
<feature type="domain" description="Homeobox" evidence="8">
    <location>
        <begin position="197"/>
        <end position="257"/>
    </location>
</feature>
<dbReference type="InterPro" id="IPR009057">
    <property type="entry name" value="Homeodomain-like_sf"/>
</dbReference>
<dbReference type="OrthoDB" id="6159439at2759"/>
<feature type="compositionally biased region" description="Basic and acidic residues" evidence="7">
    <location>
        <begin position="181"/>
        <end position="190"/>
    </location>
</feature>
<dbReference type="PROSITE" id="PS50071">
    <property type="entry name" value="HOMEOBOX_2"/>
    <property type="match status" value="1"/>
</dbReference>
<dbReference type="SUPFAM" id="SSF46689">
    <property type="entry name" value="Homeodomain-like"/>
    <property type="match status" value="1"/>
</dbReference>
<evidence type="ECO:0000256" key="7">
    <source>
        <dbReference type="SAM" id="MobiDB-lite"/>
    </source>
</evidence>
<feature type="compositionally biased region" description="Polar residues" evidence="7">
    <location>
        <begin position="156"/>
        <end position="180"/>
    </location>
</feature>
<dbReference type="InterPro" id="IPR001356">
    <property type="entry name" value="HD"/>
</dbReference>
<keyword evidence="2 5" id="KW-0238">DNA-binding</keyword>
<dbReference type="GO" id="GO:0005634">
    <property type="term" value="C:nucleus"/>
    <property type="evidence" value="ECO:0007669"/>
    <property type="project" value="UniProtKB-SubCell"/>
</dbReference>
<evidence type="ECO:0000256" key="5">
    <source>
        <dbReference type="PROSITE-ProRule" id="PRU00108"/>
    </source>
</evidence>
<dbReference type="PROSITE" id="PS00027">
    <property type="entry name" value="HOMEOBOX_1"/>
    <property type="match status" value="1"/>
</dbReference>
<feature type="region of interest" description="Disordered" evidence="7">
    <location>
        <begin position="155"/>
        <end position="204"/>
    </location>
</feature>
<evidence type="ECO:0000256" key="4">
    <source>
        <dbReference type="ARBA" id="ARBA00023242"/>
    </source>
</evidence>
<evidence type="ECO:0000259" key="8">
    <source>
        <dbReference type="PROSITE" id="PS50071"/>
    </source>
</evidence>
<dbReference type="GO" id="GO:0030154">
    <property type="term" value="P:cell differentiation"/>
    <property type="evidence" value="ECO:0007669"/>
    <property type="project" value="TreeGrafter"/>
</dbReference>
<feature type="DNA-binding region" description="Homeobox" evidence="5">
    <location>
        <begin position="199"/>
        <end position="258"/>
    </location>
</feature>
<dbReference type="STRING" id="407821.A0A087TCS0"/>
<reference evidence="9 10" key="1">
    <citation type="submission" date="2013-11" db="EMBL/GenBank/DDBJ databases">
        <title>Genome sequencing of Stegodyphus mimosarum.</title>
        <authorList>
            <person name="Bechsgaard J."/>
        </authorList>
    </citation>
    <scope>NUCLEOTIDE SEQUENCE [LARGE SCALE GENOMIC DNA]</scope>
</reference>
<dbReference type="InterPro" id="IPR020479">
    <property type="entry name" value="HD_metazoa"/>
</dbReference>
<dbReference type="InterPro" id="IPR017970">
    <property type="entry name" value="Homeobox_CS"/>
</dbReference>
<organism evidence="9 10">
    <name type="scientific">Stegodyphus mimosarum</name>
    <name type="common">African social velvet spider</name>
    <dbReference type="NCBI Taxonomy" id="407821"/>
    <lineage>
        <taxon>Eukaryota</taxon>
        <taxon>Metazoa</taxon>
        <taxon>Ecdysozoa</taxon>
        <taxon>Arthropoda</taxon>
        <taxon>Chelicerata</taxon>
        <taxon>Arachnida</taxon>
        <taxon>Araneae</taxon>
        <taxon>Araneomorphae</taxon>
        <taxon>Entelegynae</taxon>
        <taxon>Eresoidea</taxon>
        <taxon>Eresidae</taxon>
        <taxon>Stegodyphus</taxon>
    </lineage>
</organism>
<dbReference type="PRINTS" id="PR00024">
    <property type="entry name" value="HOMEOBOX"/>
</dbReference>
<dbReference type="PANTHER" id="PTHR24340">
    <property type="entry name" value="HOMEOBOX PROTEIN NKX"/>
    <property type="match status" value="1"/>
</dbReference>
<evidence type="ECO:0000313" key="10">
    <source>
        <dbReference type="Proteomes" id="UP000054359"/>
    </source>
</evidence>
<dbReference type="PANTHER" id="PTHR24340:SF111">
    <property type="entry name" value="HOMEOBOX DOMAIN-CONTAINING PROTEIN"/>
    <property type="match status" value="1"/>
</dbReference>
<feature type="non-terminal residue" evidence="9">
    <location>
        <position position="344"/>
    </location>
</feature>
<dbReference type="Proteomes" id="UP000054359">
    <property type="component" value="Unassembled WGS sequence"/>
</dbReference>
<dbReference type="SMART" id="SM00389">
    <property type="entry name" value="HOX"/>
    <property type="match status" value="1"/>
</dbReference>
<dbReference type="GO" id="GO:0000978">
    <property type="term" value="F:RNA polymerase II cis-regulatory region sequence-specific DNA binding"/>
    <property type="evidence" value="ECO:0007669"/>
    <property type="project" value="TreeGrafter"/>
</dbReference>
<keyword evidence="3 5" id="KW-0371">Homeobox</keyword>
<dbReference type="Pfam" id="PF00046">
    <property type="entry name" value="Homeodomain"/>
    <property type="match status" value="1"/>
</dbReference>
<dbReference type="EMBL" id="KK114620">
    <property type="protein sequence ID" value="KFM62909.1"/>
    <property type="molecule type" value="Genomic_DNA"/>
</dbReference>
<dbReference type="AlphaFoldDB" id="A0A087TCS0"/>
<dbReference type="GO" id="GO:0000981">
    <property type="term" value="F:DNA-binding transcription factor activity, RNA polymerase II-specific"/>
    <property type="evidence" value="ECO:0007669"/>
    <property type="project" value="InterPro"/>
</dbReference>
<proteinExistence type="predicted"/>
<evidence type="ECO:0000256" key="6">
    <source>
        <dbReference type="RuleBase" id="RU000682"/>
    </source>
</evidence>
<evidence type="ECO:0000313" key="9">
    <source>
        <dbReference type="EMBL" id="KFM62909.1"/>
    </source>
</evidence>
<keyword evidence="10" id="KW-1185">Reference proteome</keyword>